<name>A0A2P8D282_9ACTN</name>
<feature type="region of interest" description="Disordered" evidence="5">
    <location>
        <begin position="42"/>
        <end position="68"/>
    </location>
</feature>
<protein>
    <submittedName>
        <fullName evidence="7">Outer membrane protein OmpA-like peptidoglycan-associated protein</fullName>
    </submittedName>
</protein>
<feature type="region of interest" description="Disordered" evidence="5">
    <location>
        <begin position="275"/>
        <end position="355"/>
    </location>
</feature>
<dbReference type="GO" id="GO:0009279">
    <property type="term" value="C:cell outer membrane"/>
    <property type="evidence" value="ECO:0007669"/>
    <property type="project" value="UniProtKB-SubCell"/>
</dbReference>
<feature type="compositionally biased region" description="Polar residues" evidence="5">
    <location>
        <begin position="288"/>
        <end position="300"/>
    </location>
</feature>
<feature type="compositionally biased region" description="Basic residues" evidence="5">
    <location>
        <begin position="345"/>
        <end position="355"/>
    </location>
</feature>
<feature type="domain" description="OmpA-like" evidence="6">
    <location>
        <begin position="239"/>
        <end position="355"/>
    </location>
</feature>
<feature type="compositionally biased region" description="Gly residues" evidence="5">
    <location>
        <begin position="42"/>
        <end position="63"/>
    </location>
</feature>
<dbReference type="PROSITE" id="PS51123">
    <property type="entry name" value="OMPA_2"/>
    <property type="match status" value="1"/>
</dbReference>
<dbReference type="EMBL" id="PYGA01000020">
    <property type="protein sequence ID" value="PSK91309.1"/>
    <property type="molecule type" value="Genomic_DNA"/>
</dbReference>
<dbReference type="AlphaFoldDB" id="A0A2P8D282"/>
<evidence type="ECO:0000256" key="1">
    <source>
        <dbReference type="ARBA" id="ARBA00004442"/>
    </source>
</evidence>
<dbReference type="PANTHER" id="PTHR30329:SF21">
    <property type="entry name" value="LIPOPROTEIN YIAD-RELATED"/>
    <property type="match status" value="1"/>
</dbReference>
<gene>
    <name evidence="7" type="ORF">CLV63_12035</name>
</gene>
<dbReference type="Proteomes" id="UP000240542">
    <property type="component" value="Unassembled WGS sequence"/>
</dbReference>
<organism evidence="7 8">
    <name type="scientific">Murinocardiopsis flavida</name>
    <dbReference type="NCBI Taxonomy" id="645275"/>
    <lineage>
        <taxon>Bacteria</taxon>
        <taxon>Bacillati</taxon>
        <taxon>Actinomycetota</taxon>
        <taxon>Actinomycetes</taxon>
        <taxon>Streptosporangiales</taxon>
        <taxon>Nocardiopsidaceae</taxon>
        <taxon>Murinocardiopsis</taxon>
    </lineage>
</organism>
<evidence type="ECO:0000256" key="2">
    <source>
        <dbReference type="ARBA" id="ARBA00023136"/>
    </source>
</evidence>
<dbReference type="PRINTS" id="PR01021">
    <property type="entry name" value="OMPADOMAIN"/>
</dbReference>
<proteinExistence type="predicted"/>
<accession>A0A2P8D282</accession>
<dbReference type="RefSeq" id="WP_245929031.1">
    <property type="nucleotide sequence ID" value="NZ_PYGA01000020.1"/>
</dbReference>
<keyword evidence="2 4" id="KW-0472">Membrane</keyword>
<dbReference type="PROSITE" id="PS51257">
    <property type="entry name" value="PROKAR_LIPOPROTEIN"/>
    <property type="match status" value="1"/>
</dbReference>
<evidence type="ECO:0000256" key="5">
    <source>
        <dbReference type="SAM" id="MobiDB-lite"/>
    </source>
</evidence>
<evidence type="ECO:0000313" key="8">
    <source>
        <dbReference type="Proteomes" id="UP000240542"/>
    </source>
</evidence>
<dbReference type="InterPro" id="IPR050330">
    <property type="entry name" value="Bact_OuterMem_StrucFunc"/>
</dbReference>
<dbReference type="Gene3D" id="3.30.1330.60">
    <property type="entry name" value="OmpA-like domain"/>
    <property type="match status" value="1"/>
</dbReference>
<feature type="compositionally biased region" description="Basic and acidic residues" evidence="5">
    <location>
        <begin position="301"/>
        <end position="322"/>
    </location>
</feature>
<reference evidence="7 8" key="1">
    <citation type="submission" date="2018-03" db="EMBL/GenBank/DDBJ databases">
        <title>Genomic Encyclopedia of Archaeal and Bacterial Type Strains, Phase II (KMG-II): from individual species to whole genera.</title>
        <authorList>
            <person name="Goeker M."/>
        </authorList>
    </citation>
    <scope>NUCLEOTIDE SEQUENCE [LARGE SCALE GENOMIC DNA]</scope>
    <source>
        <strain evidence="7 8">DSM 45312</strain>
    </source>
</reference>
<keyword evidence="8" id="KW-1185">Reference proteome</keyword>
<evidence type="ECO:0000313" key="7">
    <source>
        <dbReference type="EMBL" id="PSK91309.1"/>
    </source>
</evidence>
<dbReference type="InterPro" id="IPR006665">
    <property type="entry name" value="OmpA-like"/>
</dbReference>
<dbReference type="SUPFAM" id="SSF103088">
    <property type="entry name" value="OmpA-like"/>
    <property type="match status" value="1"/>
</dbReference>
<dbReference type="InterPro" id="IPR006664">
    <property type="entry name" value="OMP_bac"/>
</dbReference>
<comment type="subcellular location">
    <subcellularLocation>
        <location evidence="1">Cell outer membrane</location>
    </subcellularLocation>
</comment>
<evidence type="ECO:0000256" key="4">
    <source>
        <dbReference type="PROSITE-ProRule" id="PRU00473"/>
    </source>
</evidence>
<evidence type="ECO:0000256" key="3">
    <source>
        <dbReference type="ARBA" id="ARBA00023237"/>
    </source>
</evidence>
<comment type="caution">
    <text evidence="7">The sequence shown here is derived from an EMBL/GenBank/DDBJ whole genome shotgun (WGS) entry which is preliminary data.</text>
</comment>
<dbReference type="InterPro" id="IPR036737">
    <property type="entry name" value="OmpA-like_sf"/>
</dbReference>
<dbReference type="Pfam" id="PF00691">
    <property type="entry name" value="OmpA"/>
    <property type="match status" value="1"/>
</dbReference>
<dbReference type="CDD" id="cd07185">
    <property type="entry name" value="OmpA_C-like"/>
    <property type="match status" value="1"/>
</dbReference>
<sequence>MVEQRKGSPAFWRRASLGVRVAAPAVALATVLTGCVGGGDGGEGGDDGGGSGNGGGNGGGTGDGAKPIASTDETVLKFSAKTEIMQLQRTQDDMVFLSFRITNTGDEPGEIFSELATQADTDGASLNSPSGVSLIDPQGMKHYLPQSYSNKDCYCKLWDNYNIEPGKSLETWVVYPAPPKNVKKLSVDIPTSPAIFDVPLSSGGEVPEDPSGKLAKPRVLDLRQIEEDLEDGTARDENNDETNVMLSSDVLFELNKSDLTSKADSSLKKVAEEIDESSAKTVKVDGYTDNSGDDSINQPLSEDRASEVTKKLKELVKRKGIEFKPAGHGSSDPVASNDTDDGRQKNRRVSVRFAK</sequence>
<dbReference type="PANTHER" id="PTHR30329">
    <property type="entry name" value="STATOR ELEMENT OF FLAGELLAR MOTOR COMPLEX"/>
    <property type="match status" value="1"/>
</dbReference>
<evidence type="ECO:0000259" key="6">
    <source>
        <dbReference type="PROSITE" id="PS51123"/>
    </source>
</evidence>
<keyword evidence="3" id="KW-0998">Cell outer membrane</keyword>